<protein>
    <recommendedName>
        <fullName evidence="4">ABC-2 family transporter protein</fullName>
    </recommendedName>
</protein>
<accession>A0A1I5UKP3</accession>
<evidence type="ECO:0000313" key="3">
    <source>
        <dbReference type="Proteomes" id="UP000183769"/>
    </source>
</evidence>
<feature type="transmembrane region" description="Helical" evidence="1">
    <location>
        <begin position="219"/>
        <end position="238"/>
    </location>
</feature>
<dbReference type="AlphaFoldDB" id="A0A1I5UKP3"/>
<dbReference type="Proteomes" id="UP000183769">
    <property type="component" value="Unassembled WGS sequence"/>
</dbReference>
<keyword evidence="3" id="KW-1185">Reference proteome</keyword>
<gene>
    <name evidence="2" type="ORF">SAMN05216277_11321</name>
</gene>
<dbReference type="EMBL" id="FOXI01000013">
    <property type="protein sequence ID" value="SFP95853.1"/>
    <property type="molecule type" value="Genomic_DNA"/>
</dbReference>
<keyword evidence="1" id="KW-1133">Transmembrane helix</keyword>
<keyword evidence="1" id="KW-0812">Transmembrane</keyword>
<proteinExistence type="predicted"/>
<evidence type="ECO:0000256" key="1">
    <source>
        <dbReference type="SAM" id="Phobius"/>
    </source>
</evidence>
<name>A0A1I5UKP3_9EURY</name>
<sequence>MQRRITTAVEMSVREFARTPVLIALLAFLPVYIIGVFVWLVPDATVPLTIDGTTVTVEMGAFAAAFMTPVTVAILSGIVGLFLMQTSQMADRRLRLAGYQARELVTARVGLLTAGSVIVTGASLAVALFAFTPENVVAFSIAAVLVGVTYGILGVIVGIVLNRLSGVYVMLFAPMVDILMFQNPLATESPTWTTVLPGHFATNALMDAAFTSGGNFNDFLAASGYVLVLLSIGIILFYRATMSD</sequence>
<feature type="transmembrane region" description="Helical" evidence="1">
    <location>
        <begin position="137"/>
        <end position="160"/>
    </location>
</feature>
<dbReference type="RefSeq" id="WP_074879491.1">
    <property type="nucleotide sequence ID" value="NZ_FOXI01000013.1"/>
</dbReference>
<keyword evidence="1" id="KW-0472">Membrane</keyword>
<feature type="transmembrane region" description="Helical" evidence="1">
    <location>
        <begin position="21"/>
        <end position="41"/>
    </location>
</feature>
<feature type="transmembrane region" description="Helical" evidence="1">
    <location>
        <begin position="105"/>
        <end position="131"/>
    </location>
</feature>
<evidence type="ECO:0000313" key="2">
    <source>
        <dbReference type="EMBL" id="SFP95853.1"/>
    </source>
</evidence>
<feature type="transmembrane region" description="Helical" evidence="1">
    <location>
        <begin position="167"/>
        <end position="186"/>
    </location>
</feature>
<reference evidence="3" key="1">
    <citation type="submission" date="2016-10" db="EMBL/GenBank/DDBJ databases">
        <authorList>
            <person name="Varghese N."/>
            <person name="Submissions S."/>
        </authorList>
    </citation>
    <scope>NUCLEOTIDE SEQUENCE [LARGE SCALE GENOMIC DNA]</scope>
    <source>
        <strain evidence="3">CGMCC 1.10329</strain>
    </source>
</reference>
<evidence type="ECO:0008006" key="4">
    <source>
        <dbReference type="Google" id="ProtNLM"/>
    </source>
</evidence>
<dbReference type="OrthoDB" id="270858at2157"/>
<organism evidence="2 3">
    <name type="scientific">Halolamina pelagica</name>
    <dbReference type="NCBI Taxonomy" id="699431"/>
    <lineage>
        <taxon>Archaea</taxon>
        <taxon>Methanobacteriati</taxon>
        <taxon>Methanobacteriota</taxon>
        <taxon>Stenosarchaea group</taxon>
        <taxon>Halobacteria</taxon>
        <taxon>Halobacteriales</taxon>
        <taxon>Haloferacaceae</taxon>
    </lineage>
</organism>
<feature type="transmembrane region" description="Helical" evidence="1">
    <location>
        <begin position="61"/>
        <end position="84"/>
    </location>
</feature>